<dbReference type="AlphaFoldDB" id="A0ABD2WHB9"/>
<comment type="caution">
    <text evidence="2">The sequence shown here is derived from an EMBL/GenBank/DDBJ whole genome shotgun (WGS) entry which is preliminary data.</text>
</comment>
<accession>A0ABD2WHB9</accession>
<dbReference type="PANTHER" id="PTHR43675">
    <property type="entry name" value="ARSENITE METHYLTRANSFERASE"/>
    <property type="match status" value="1"/>
</dbReference>
<dbReference type="InterPro" id="IPR026669">
    <property type="entry name" value="Arsenite_MeTrfase-like"/>
</dbReference>
<evidence type="ECO:0000259" key="1">
    <source>
        <dbReference type="Pfam" id="PF08241"/>
    </source>
</evidence>
<dbReference type="InterPro" id="IPR013216">
    <property type="entry name" value="Methyltransf_11"/>
</dbReference>
<gene>
    <name evidence="2" type="ORF">TKK_013258</name>
</gene>
<organism evidence="2 3">
    <name type="scientific">Trichogramma kaykai</name>
    <dbReference type="NCBI Taxonomy" id="54128"/>
    <lineage>
        <taxon>Eukaryota</taxon>
        <taxon>Metazoa</taxon>
        <taxon>Ecdysozoa</taxon>
        <taxon>Arthropoda</taxon>
        <taxon>Hexapoda</taxon>
        <taxon>Insecta</taxon>
        <taxon>Pterygota</taxon>
        <taxon>Neoptera</taxon>
        <taxon>Endopterygota</taxon>
        <taxon>Hymenoptera</taxon>
        <taxon>Apocrita</taxon>
        <taxon>Proctotrupomorpha</taxon>
        <taxon>Chalcidoidea</taxon>
        <taxon>Trichogrammatidae</taxon>
        <taxon>Trichogramma</taxon>
    </lineage>
</organism>
<evidence type="ECO:0000313" key="2">
    <source>
        <dbReference type="EMBL" id="KAL3391917.1"/>
    </source>
</evidence>
<keyword evidence="3" id="KW-1185">Reference proteome</keyword>
<sequence length="334" mass="38284">MANLSFSQAKSKFELLLQSVKNEDKDEFLSFAFEALAQAGIYSLYNQGKNPKVKGDEDFDDDILNDPIVKLNTIAEHVKKILPLEAILPSEKFVVPQDSSKNSDCKPDITISVDEFLYDDEDIDDLVDQGKMSRFYCTKCKSKNIKPLIFISHSMSKDALYYIFNDRLPTIENKTVLDIGSRFGAVLYGAHVFTDAKSIIGVEMNEELCTLQNEVIQKYNMDDRIKVVHDKIQNVPDIVASADVVVINNSFEFYLTIEEQTQIWKYLNQHIKKGAFLVTNPPLNQTLEQVPTDIELQKWVKKFNLDDKPSDNDKDSDNWSDNDKFSDYEVYQVL</sequence>
<dbReference type="PANTHER" id="PTHR43675:SF1">
    <property type="entry name" value="RIKEN CDNA 2700097O09 GENE"/>
    <property type="match status" value="1"/>
</dbReference>
<protein>
    <recommendedName>
        <fullName evidence="1">Methyltransferase type 11 domain-containing protein</fullName>
    </recommendedName>
</protein>
<dbReference type="InterPro" id="IPR029063">
    <property type="entry name" value="SAM-dependent_MTases_sf"/>
</dbReference>
<evidence type="ECO:0000313" key="3">
    <source>
        <dbReference type="Proteomes" id="UP001627154"/>
    </source>
</evidence>
<proteinExistence type="predicted"/>
<dbReference type="Gene3D" id="3.40.50.150">
    <property type="entry name" value="Vaccinia Virus protein VP39"/>
    <property type="match status" value="1"/>
</dbReference>
<dbReference type="EMBL" id="JBJJXI010000107">
    <property type="protein sequence ID" value="KAL3391917.1"/>
    <property type="molecule type" value="Genomic_DNA"/>
</dbReference>
<name>A0ABD2WHB9_9HYME</name>
<feature type="domain" description="Methyltransferase type 11" evidence="1">
    <location>
        <begin position="177"/>
        <end position="278"/>
    </location>
</feature>
<dbReference type="Pfam" id="PF08241">
    <property type="entry name" value="Methyltransf_11"/>
    <property type="match status" value="1"/>
</dbReference>
<reference evidence="2 3" key="1">
    <citation type="journal article" date="2024" name="bioRxiv">
        <title>A reference genome for Trichogramma kaykai: A tiny desert-dwelling parasitoid wasp with competing sex-ratio distorters.</title>
        <authorList>
            <person name="Culotta J."/>
            <person name="Lindsey A.R."/>
        </authorList>
    </citation>
    <scope>NUCLEOTIDE SEQUENCE [LARGE SCALE GENOMIC DNA]</scope>
    <source>
        <strain evidence="2 3">KSX58</strain>
    </source>
</reference>
<dbReference type="SUPFAM" id="SSF53335">
    <property type="entry name" value="S-adenosyl-L-methionine-dependent methyltransferases"/>
    <property type="match status" value="1"/>
</dbReference>
<dbReference type="Proteomes" id="UP001627154">
    <property type="component" value="Unassembled WGS sequence"/>
</dbReference>
<dbReference type="CDD" id="cd02440">
    <property type="entry name" value="AdoMet_MTases"/>
    <property type="match status" value="1"/>
</dbReference>